<keyword evidence="3" id="KW-1185">Reference proteome</keyword>
<evidence type="ECO:0000313" key="3">
    <source>
        <dbReference type="Proteomes" id="UP000609651"/>
    </source>
</evidence>
<comment type="caution">
    <text evidence="2">The sequence shown here is derived from an EMBL/GenBank/DDBJ whole genome shotgun (WGS) entry which is preliminary data.</text>
</comment>
<feature type="compositionally biased region" description="Basic and acidic residues" evidence="1">
    <location>
        <begin position="1"/>
        <end position="10"/>
    </location>
</feature>
<protein>
    <submittedName>
        <fullName evidence="2">Uncharacterized protein</fullName>
    </submittedName>
</protein>
<evidence type="ECO:0000256" key="1">
    <source>
        <dbReference type="SAM" id="MobiDB-lite"/>
    </source>
</evidence>
<gene>
    <name evidence="2" type="ORF">LzC2_30440</name>
</gene>
<sequence length="526" mass="58107">MAKERDDRGLNPRSPLPSEDRPARPEYVRRDRTRFVGVHVDSLTLIDGEDRSVSAIDGFRRLGKSPAFRMVKAAPNDWESRPLIVRSNRWWFQSPRDLLGAFLVRVEKLIADPPGSGEGRGLSEKFVQLRLPLPLPPKAVVAGLLRNRSVDLLKRADAACSLVAGPRCPPPACSRARIGATQRKFGQVRPVEGAGGFLRSPGLAPPAESTPDSLSVTVPLRPIPLRDSGPRRVRHGVDEHAAIVVEPGTRRQPRFQSRPLRVGQLVAAERHQVRRNRDSSPPLRTRFYNQALLGVFSETIARLFNLLALASLGIRATVQTHNLFALTSLMDAAWARHCSLIATPWRSTFRAANLGIFRGRDFANHFRNAPTRNAWTTLAGFHCLVLPKQSPAAHILQGGLLVGRRRRDVGDRERRQFAFWQTDFRRSTVSATLPAAVPYAESTSEDSNAPGESTSTARRQVRRYLKQSGPRPVRGKVRGTSSAARPAGPMAAERGNAFGANACRRDVALRNPTRQSGADRSYSINV</sequence>
<feature type="region of interest" description="Disordered" evidence="1">
    <location>
        <begin position="1"/>
        <end position="27"/>
    </location>
</feature>
<feature type="compositionally biased region" description="Basic and acidic residues" evidence="1">
    <location>
        <begin position="18"/>
        <end position="27"/>
    </location>
</feature>
<accession>A0ABX1VI31</accession>
<dbReference type="Proteomes" id="UP000609651">
    <property type="component" value="Unassembled WGS sequence"/>
</dbReference>
<reference evidence="2 3" key="1">
    <citation type="journal article" date="2020" name="Syst. Appl. Microbiol.">
        <title>Alienimonas chondri sp. nov., a novel planctomycete isolated from the biofilm of the red alga Chondrus crispus.</title>
        <authorList>
            <person name="Vitorino I."/>
            <person name="Albuquerque L."/>
            <person name="Wiegand S."/>
            <person name="Kallscheuer N."/>
            <person name="da Costa M.S."/>
            <person name="Lobo-da-Cunha A."/>
            <person name="Jogler C."/>
            <person name="Lage O.M."/>
        </authorList>
    </citation>
    <scope>NUCLEOTIDE SEQUENCE [LARGE SCALE GENOMIC DNA]</scope>
    <source>
        <strain evidence="2 3">LzC2</strain>
    </source>
</reference>
<feature type="compositionally biased region" description="Polar residues" evidence="1">
    <location>
        <begin position="441"/>
        <end position="458"/>
    </location>
</feature>
<proteinExistence type="predicted"/>
<name>A0ABX1VI31_9PLAN</name>
<feature type="region of interest" description="Disordered" evidence="1">
    <location>
        <begin position="203"/>
        <end position="232"/>
    </location>
</feature>
<organism evidence="2 3">
    <name type="scientific">Alienimonas chondri</name>
    <dbReference type="NCBI Taxonomy" id="2681879"/>
    <lineage>
        <taxon>Bacteria</taxon>
        <taxon>Pseudomonadati</taxon>
        <taxon>Planctomycetota</taxon>
        <taxon>Planctomycetia</taxon>
        <taxon>Planctomycetales</taxon>
        <taxon>Planctomycetaceae</taxon>
        <taxon>Alienimonas</taxon>
    </lineage>
</organism>
<feature type="region of interest" description="Disordered" evidence="1">
    <location>
        <begin position="438"/>
        <end position="493"/>
    </location>
</feature>
<evidence type="ECO:0000313" key="2">
    <source>
        <dbReference type="EMBL" id="NNJ26948.1"/>
    </source>
</evidence>
<dbReference type="EMBL" id="WTPX01000109">
    <property type="protein sequence ID" value="NNJ26948.1"/>
    <property type="molecule type" value="Genomic_DNA"/>
</dbReference>